<dbReference type="Proteomes" id="UP000237819">
    <property type="component" value="Unassembled WGS sequence"/>
</dbReference>
<dbReference type="AlphaFoldDB" id="A0A2S8GFG8"/>
<evidence type="ECO:0008006" key="3">
    <source>
        <dbReference type="Google" id="ProtNLM"/>
    </source>
</evidence>
<dbReference type="RefSeq" id="WP_105338262.1">
    <property type="nucleotide sequence ID" value="NZ_PUHZ01000024.1"/>
</dbReference>
<evidence type="ECO:0000313" key="2">
    <source>
        <dbReference type="Proteomes" id="UP000237819"/>
    </source>
</evidence>
<sequence length="879" mass="96624">MLVSTESVINRSSANRRSIQAFVAALVALSTSLVAAQSYDNRPREALSEEFKQVDEYLSRLDLTEQRILLSEAYVEKPIDQPTRRQALRGLADLYAARLMEVSGDDEKFAAYRHRVQKLVQKYPAANAPSLQVMLLQADYQRAETAASEWIADPAKTTARQTAASVLKVIAPQLTAAAKQLRDDITKGFEEVDRMPSGPNADAREREVRALEGVAGRASYFAAWANYYLAVIEGNPQSPAIPEGMKLFQGLLGIDGKNYAAVDPLQLGLTVEWRARALIGLGLSEAFVGDLDKSRRIFEILRQSDASPQIIDQSDYWFIRGLLNAKKYDDALNEAQRLVGNFQGDGSEGKISLCALIAQIGFHPPEGAPAAKMQQLGLVGIVGLAKLGRTGAAIQLLDENKIDVTGDPGFYLLWLEGQRQFAAAEETKDERAYKEAKALLVKAVAKPPSGDPGALAECQYVLGWCCYRLKEFAEASNAFRQAIAGLKLSNPKKAVESAWLAFVSLQSLAKTDPRYAAAAIDVLEDLKRDFPESSYAKKADLLIARLQQSRGSLRDSIDQLSKIPASDPNYLAAQYDLCVMLRQQIDQTADETQKQGYAKQLASASQVLNAKLNDKSSQTDRSRALRTLLMTIELSTSGLLPVDAADNGIRRAATLAAELPSSDGAVAEYHHRALLLAQQRKQPEEILTHADWILANAPDSAFATSALVVRALDIDRRIEENSTPELRTEAFDIYRQLSQRLGFAPQTLKEKKNARIAASKFAEYAELIGRRKDAATVISGLAEAFPDDKTYLQQAGRASFEAGMVEIALEHWRKLLLGLDRGSSEWFEAKSYQLACLAKTDPAGARKVLEQFKLLYPTGGPAPWRDKIKAVEQELASSR</sequence>
<dbReference type="InterPro" id="IPR011990">
    <property type="entry name" value="TPR-like_helical_dom_sf"/>
</dbReference>
<dbReference type="EMBL" id="PUHZ01000024">
    <property type="protein sequence ID" value="PQO43050.1"/>
    <property type="molecule type" value="Genomic_DNA"/>
</dbReference>
<accession>A0A2S8GFG8</accession>
<dbReference type="OrthoDB" id="223661at2"/>
<reference evidence="1 2" key="1">
    <citation type="submission" date="2018-02" db="EMBL/GenBank/DDBJ databases">
        <title>Comparative genomes isolates from brazilian mangrove.</title>
        <authorList>
            <person name="Araujo J.E."/>
            <person name="Taketani R.G."/>
            <person name="Silva M.C.P."/>
            <person name="Loureco M.V."/>
            <person name="Andreote F.D."/>
        </authorList>
    </citation>
    <scope>NUCLEOTIDE SEQUENCE [LARGE SCALE GENOMIC DNA]</scope>
    <source>
        <strain evidence="1 2">Nap-Phe MGV</strain>
    </source>
</reference>
<proteinExistence type="predicted"/>
<organism evidence="1 2">
    <name type="scientific">Blastopirellula marina</name>
    <dbReference type="NCBI Taxonomy" id="124"/>
    <lineage>
        <taxon>Bacteria</taxon>
        <taxon>Pseudomonadati</taxon>
        <taxon>Planctomycetota</taxon>
        <taxon>Planctomycetia</taxon>
        <taxon>Pirellulales</taxon>
        <taxon>Pirellulaceae</taxon>
        <taxon>Blastopirellula</taxon>
    </lineage>
</organism>
<protein>
    <recommendedName>
        <fullName evidence="3">Outer membrane lipoprotein BamD-like domain-containing protein</fullName>
    </recommendedName>
</protein>
<gene>
    <name evidence="1" type="ORF">C5Y93_25375</name>
</gene>
<name>A0A2S8GFG8_9BACT</name>
<evidence type="ECO:0000313" key="1">
    <source>
        <dbReference type="EMBL" id="PQO43050.1"/>
    </source>
</evidence>
<comment type="caution">
    <text evidence="1">The sequence shown here is derived from an EMBL/GenBank/DDBJ whole genome shotgun (WGS) entry which is preliminary data.</text>
</comment>
<dbReference type="SUPFAM" id="SSF48452">
    <property type="entry name" value="TPR-like"/>
    <property type="match status" value="1"/>
</dbReference>
<dbReference type="Gene3D" id="1.25.40.10">
    <property type="entry name" value="Tetratricopeptide repeat domain"/>
    <property type="match status" value="1"/>
</dbReference>